<sequence>MIGGKQRTIGSRAEVWHGTAKKTSGGLTKSHLMQNKNGRIVSRKKHHTAKKDNRLVKAGYGTKKGHFGYVMKDGKTSRKRGKKGHKGGMNHNGSNGVGSNSAGLSQSQKMMIHHNKSQSAGGMGNRNMTPNSGLSQGQKMMMHKNNSTGNSNMGSRVNMQKGGRKGKRSKKSRKQRGGMYSLNPSSYSGQGEGLHDTSLGVQFAAGNAG</sequence>
<organism evidence="2">
    <name type="scientific">viral metagenome</name>
    <dbReference type="NCBI Taxonomy" id="1070528"/>
    <lineage>
        <taxon>unclassified sequences</taxon>
        <taxon>metagenomes</taxon>
        <taxon>organismal metagenomes</taxon>
    </lineage>
</organism>
<dbReference type="GO" id="GO:0003677">
    <property type="term" value="F:DNA binding"/>
    <property type="evidence" value="ECO:0007669"/>
    <property type="project" value="InterPro"/>
</dbReference>
<reference evidence="2" key="1">
    <citation type="journal article" date="2020" name="Nature">
        <title>Giant virus diversity and host interactions through global metagenomics.</title>
        <authorList>
            <person name="Schulz F."/>
            <person name="Roux S."/>
            <person name="Paez-Espino D."/>
            <person name="Jungbluth S."/>
            <person name="Walsh D.A."/>
            <person name="Denef V.J."/>
            <person name="McMahon K.D."/>
            <person name="Konstantinidis K.T."/>
            <person name="Eloe-Fadrosh E.A."/>
            <person name="Kyrpides N.C."/>
            <person name="Woyke T."/>
        </authorList>
    </citation>
    <scope>NUCLEOTIDE SEQUENCE</scope>
    <source>
        <strain evidence="2">GVMAG-M-3300027892-73</strain>
    </source>
</reference>
<feature type="compositionally biased region" description="Low complexity" evidence="1">
    <location>
        <begin position="89"/>
        <end position="103"/>
    </location>
</feature>
<feature type="compositionally biased region" description="Polar residues" evidence="1">
    <location>
        <begin position="126"/>
        <end position="158"/>
    </location>
</feature>
<dbReference type="EMBL" id="MN740520">
    <property type="protein sequence ID" value="QHU30791.1"/>
    <property type="molecule type" value="Genomic_DNA"/>
</dbReference>
<evidence type="ECO:0000256" key="1">
    <source>
        <dbReference type="SAM" id="MobiDB-lite"/>
    </source>
</evidence>
<feature type="compositionally biased region" description="Basic residues" evidence="1">
    <location>
        <begin position="162"/>
        <end position="176"/>
    </location>
</feature>
<dbReference type="InterPro" id="IPR043928">
    <property type="entry name" value="DNVP"/>
</dbReference>
<dbReference type="Pfam" id="PF19060">
    <property type="entry name" value="DVNP"/>
    <property type="match status" value="1"/>
</dbReference>
<feature type="compositionally biased region" description="Basic residues" evidence="1">
    <location>
        <begin position="77"/>
        <end position="88"/>
    </location>
</feature>
<name>A0A6C0LM71_9ZZZZ</name>
<feature type="region of interest" description="Disordered" evidence="1">
    <location>
        <begin position="116"/>
        <end position="196"/>
    </location>
</feature>
<dbReference type="AlphaFoldDB" id="A0A6C0LM71"/>
<dbReference type="GO" id="GO:0051276">
    <property type="term" value="P:chromosome organization"/>
    <property type="evidence" value="ECO:0007669"/>
    <property type="project" value="InterPro"/>
</dbReference>
<accession>A0A6C0LM71</accession>
<evidence type="ECO:0000313" key="2">
    <source>
        <dbReference type="EMBL" id="QHU30791.1"/>
    </source>
</evidence>
<proteinExistence type="predicted"/>
<protein>
    <submittedName>
        <fullName evidence="2">Uncharacterized protein</fullName>
    </submittedName>
</protein>
<feature type="region of interest" description="Disordered" evidence="1">
    <location>
        <begin position="67"/>
        <end position="103"/>
    </location>
</feature>